<dbReference type="KEGG" id="pbt:ING2E5B_0065"/>
<protein>
    <recommendedName>
        <fullName evidence="13">Cytosol non-specific dipeptidase</fullName>
        <ecNumber evidence="10">3.4.13.18</ecNumber>
    </recommendedName>
    <alternativeName>
        <fullName evidence="16">Aminoacyl-histidine dipeptidase</fullName>
    </alternativeName>
    <alternativeName>
        <fullName evidence="15">Beta-alanyl-histidine dipeptidase</fullName>
    </alternativeName>
    <alternativeName>
        <fullName evidence="14">Carnosinase</fullName>
    </alternativeName>
    <alternativeName>
        <fullName evidence="11">Peptidase D</fullName>
    </alternativeName>
    <alternativeName>
        <fullName evidence="17">Xaa-His dipeptidase</fullName>
    </alternativeName>
</protein>
<evidence type="ECO:0000256" key="12">
    <source>
        <dbReference type="ARBA" id="ARBA00061423"/>
    </source>
</evidence>
<name>A0A098BXE3_9BACT</name>
<dbReference type="PANTHER" id="PTHR43501">
    <property type="entry name" value="CYTOSOL NON-SPECIFIC DIPEPTIDASE"/>
    <property type="match status" value="1"/>
</dbReference>
<sequence length="487" mass="53804">MSATEILSLNPKRVWKHFYELTQIPRPTGHMEKVTQFIKDFGEELGLEVEQDKVGNVLIRKPATKGFESTKTVILQSHLDMVPQKNSDVIHDFLNDPIQAYVDGDQVKAKSTTLGADNGIGCAMMMAVLEDKMLNHPAIEALFTIDEEVGMDGANGLEKGFLKGTVMLNLDTEADNELCIGCAGGRDVNITFNFQPDTEIDKDDIAYKISLRGLKGGHSGVQIHLGHANANKLMNRFLKEVVRDYEARLASINGGSLRNAIPRESFVVLTIPSHLEDDLIDLVDEFQTQFREDFAGIETGISFKAEKTDMPEFLLPVEIQDDLINAVEACPNGVISNLADFPGVVESSLNLALVQSASDKIEVKLLVRSSSESRKEWICSSLESLFQLAGAKVEFSGDYPGWQPNASSELLSLMEKIYIEEYEEKPEVIVIHAGLECGIIQSNVEHDLDIVSFGPTITGAHSPDESVDIKSVNKSYEYLVEILENLK</sequence>
<dbReference type="PRINTS" id="PR00934">
    <property type="entry name" value="XHISDIPTASE"/>
</dbReference>
<evidence type="ECO:0000256" key="6">
    <source>
        <dbReference type="ARBA" id="ARBA00022833"/>
    </source>
</evidence>
<dbReference type="InterPro" id="IPR001160">
    <property type="entry name" value="Peptidase_M20C"/>
</dbReference>
<keyword evidence="8" id="KW-0170">Cobalt</keyword>
<dbReference type="NCBIfam" id="TIGR01893">
    <property type="entry name" value="aa-his-dipept"/>
    <property type="match status" value="1"/>
</dbReference>
<dbReference type="SUPFAM" id="SSF53187">
    <property type="entry name" value="Zn-dependent exopeptidases"/>
    <property type="match status" value="1"/>
</dbReference>
<dbReference type="AlphaFoldDB" id="A0A098BXE3"/>
<dbReference type="PIRSF" id="PIRSF016599">
    <property type="entry name" value="Xaa-His_dipept"/>
    <property type="match status" value="1"/>
</dbReference>
<dbReference type="MEROPS" id="M20.012"/>
<comment type="cofactor">
    <cofactor evidence="1">
        <name>Co(2+)</name>
        <dbReference type="ChEBI" id="CHEBI:48828"/>
    </cofactor>
</comment>
<comment type="similarity">
    <text evidence="12">Belongs to the peptidase M20C family.</text>
</comment>
<evidence type="ECO:0000256" key="5">
    <source>
        <dbReference type="ARBA" id="ARBA00022801"/>
    </source>
</evidence>
<dbReference type="STRING" id="1562970.ING2E5B_0065"/>
<dbReference type="FunFam" id="3.40.630.10:FF:000015">
    <property type="entry name" value="Aminoacyl-histidine dipeptidase PepD"/>
    <property type="match status" value="1"/>
</dbReference>
<keyword evidence="5 19" id="KW-0378">Hydrolase</keyword>
<organism evidence="19 20">
    <name type="scientific">Fermentimonas caenicola</name>
    <dbReference type="NCBI Taxonomy" id="1562970"/>
    <lineage>
        <taxon>Bacteria</taxon>
        <taxon>Pseudomonadati</taxon>
        <taxon>Bacteroidota</taxon>
        <taxon>Bacteroidia</taxon>
        <taxon>Bacteroidales</taxon>
        <taxon>Dysgonomonadaceae</taxon>
        <taxon>Fermentimonas</taxon>
    </lineage>
</organism>
<dbReference type="Pfam" id="PF07687">
    <property type="entry name" value="M20_dimer"/>
    <property type="match status" value="1"/>
</dbReference>
<dbReference type="PATRIC" id="fig|1562970.3.peg.63"/>
<dbReference type="GO" id="GO:0070573">
    <property type="term" value="F:metallodipeptidase activity"/>
    <property type="evidence" value="ECO:0007669"/>
    <property type="project" value="TreeGrafter"/>
</dbReference>
<evidence type="ECO:0000256" key="17">
    <source>
        <dbReference type="ARBA" id="ARBA00078074"/>
    </source>
</evidence>
<dbReference type="Proteomes" id="UP000032417">
    <property type="component" value="Chromosome 1"/>
</dbReference>
<dbReference type="Gene3D" id="3.40.630.10">
    <property type="entry name" value="Zn peptidases"/>
    <property type="match status" value="2"/>
</dbReference>
<evidence type="ECO:0000256" key="15">
    <source>
        <dbReference type="ARBA" id="ARBA00076004"/>
    </source>
</evidence>
<evidence type="ECO:0000313" key="20">
    <source>
        <dbReference type="Proteomes" id="UP000032417"/>
    </source>
</evidence>
<comment type="catalytic activity">
    <reaction evidence="9">
        <text>Hydrolysis of dipeptides, preferentially hydrophobic dipeptides including prolyl amino acids.</text>
        <dbReference type="EC" id="3.4.13.18"/>
    </reaction>
</comment>
<dbReference type="Pfam" id="PF01546">
    <property type="entry name" value="Peptidase_M20"/>
    <property type="match status" value="1"/>
</dbReference>
<keyword evidence="20" id="KW-1185">Reference proteome</keyword>
<proteinExistence type="inferred from homology"/>
<evidence type="ECO:0000256" key="3">
    <source>
        <dbReference type="ARBA" id="ARBA00022670"/>
    </source>
</evidence>
<evidence type="ECO:0000256" key="11">
    <source>
        <dbReference type="ARBA" id="ARBA00044252"/>
    </source>
</evidence>
<dbReference type="EMBL" id="LN515532">
    <property type="protein sequence ID" value="CEA14714.1"/>
    <property type="molecule type" value="Genomic_DNA"/>
</dbReference>
<evidence type="ECO:0000256" key="9">
    <source>
        <dbReference type="ARBA" id="ARBA00036421"/>
    </source>
</evidence>
<dbReference type="HOGENOM" id="CLU_028526_0_0_10"/>
<gene>
    <name evidence="19" type="primary">pepD1</name>
    <name evidence="19" type="ORF">ING2E5B_0065</name>
</gene>
<evidence type="ECO:0000313" key="19">
    <source>
        <dbReference type="EMBL" id="CEA14714.1"/>
    </source>
</evidence>
<dbReference type="GO" id="GO:0046872">
    <property type="term" value="F:metal ion binding"/>
    <property type="evidence" value="ECO:0007669"/>
    <property type="project" value="UniProtKB-KW"/>
</dbReference>
<reference evidence="19 20" key="1">
    <citation type="submission" date="2014-08" db="EMBL/GenBank/DDBJ databases">
        <authorList>
            <person name="Wibberg D."/>
        </authorList>
    </citation>
    <scope>NUCLEOTIDE SEQUENCE [LARGE SCALE GENOMIC DNA]</scope>
    <source>
        <strain evidence="20">ING2-E5B</strain>
    </source>
</reference>
<evidence type="ECO:0000259" key="18">
    <source>
        <dbReference type="Pfam" id="PF07687"/>
    </source>
</evidence>
<evidence type="ECO:0000256" key="16">
    <source>
        <dbReference type="ARBA" id="ARBA00077688"/>
    </source>
</evidence>
<evidence type="ECO:0000256" key="2">
    <source>
        <dbReference type="ARBA" id="ARBA00001947"/>
    </source>
</evidence>
<dbReference type="FunFam" id="3.40.630.10:FF:000018">
    <property type="entry name" value="Aminoacyl-histidine dipeptidase PepD"/>
    <property type="match status" value="1"/>
</dbReference>
<evidence type="ECO:0000256" key="4">
    <source>
        <dbReference type="ARBA" id="ARBA00022723"/>
    </source>
</evidence>
<keyword evidence="3" id="KW-0645">Protease</keyword>
<dbReference type="GO" id="GO:0005829">
    <property type="term" value="C:cytosol"/>
    <property type="evidence" value="ECO:0007669"/>
    <property type="project" value="TreeGrafter"/>
</dbReference>
<dbReference type="PANTHER" id="PTHR43501:SF1">
    <property type="entry name" value="CYTOSOL NON-SPECIFIC DIPEPTIDASE"/>
    <property type="match status" value="1"/>
</dbReference>
<keyword evidence="4" id="KW-0479">Metal-binding</keyword>
<keyword evidence="19" id="KW-0224">Dipeptidase</keyword>
<dbReference type="EC" id="3.4.13.18" evidence="10"/>
<evidence type="ECO:0000256" key="14">
    <source>
        <dbReference type="ARBA" id="ARBA00075285"/>
    </source>
</evidence>
<comment type="cofactor">
    <cofactor evidence="2">
        <name>Zn(2+)</name>
        <dbReference type="ChEBI" id="CHEBI:29105"/>
    </cofactor>
</comment>
<evidence type="ECO:0000256" key="8">
    <source>
        <dbReference type="ARBA" id="ARBA00023285"/>
    </source>
</evidence>
<evidence type="ECO:0000256" key="10">
    <source>
        <dbReference type="ARBA" id="ARBA00038976"/>
    </source>
</evidence>
<dbReference type="CDD" id="cd03890">
    <property type="entry name" value="M20_pepD"/>
    <property type="match status" value="1"/>
</dbReference>
<evidence type="ECO:0000256" key="7">
    <source>
        <dbReference type="ARBA" id="ARBA00023049"/>
    </source>
</evidence>
<keyword evidence="7" id="KW-0482">Metalloprotease</keyword>
<dbReference type="OrthoDB" id="9773892at2"/>
<dbReference type="InterPro" id="IPR002933">
    <property type="entry name" value="Peptidase_M20"/>
</dbReference>
<feature type="domain" description="Peptidase M20 dimerisation" evidence="18">
    <location>
        <begin position="209"/>
        <end position="293"/>
    </location>
</feature>
<dbReference type="GO" id="GO:0006508">
    <property type="term" value="P:proteolysis"/>
    <property type="evidence" value="ECO:0007669"/>
    <property type="project" value="UniProtKB-KW"/>
</dbReference>
<evidence type="ECO:0000256" key="1">
    <source>
        <dbReference type="ARBA" id="ARBA00001941"/>
    </source>
</evidence>
<accession>A0A098BXE3</accession>
<evidence type="ECO:0000256" key="13">
    <source>
        <dbReference type="ARBA" id="ARBA00071271"/>
    </source>
</evidence>
<keyword evidence="6" id="KW-0862">Zinc</keyword>
<dbReference type="InterPro" id="IPR011650">
    <property type="entry name" value="Peptidase_M20_dimer"/>
</dbReference>